<evidence type="ECO:0000313" key="2">
    <source>
        <dbReference type="Proteomes" id="UP000003648"/>
    </source>
</evidence>
<protein>
    <submittedName>
        <fullName evidence="1">Uncharacterized protein</fullName>
    </submittedName>
</protein>
<gene>
    <name evidence="1" type="ORF">HMPREF9211_0268</name>
</gene>
<reference evidence="1 2" key="1">
    <citation type="submission" date="2010-09" db="EMBL/GenBank/DDBJ databases">
        <authorList>
            <person name="Durkin A.S."/>
            <person name="Madupu R."/>
            <person name="Torralba M."/>
            <person name="Gillis M."/>
            <person name="Methe B."/>
            <person name="Sutton G."/>
            <person name="Nelson K.E."/>
        </authorList>
    </citation>
    <scope>NUCLEOTIDE SEQUENCE [LARGE SCALE GENOMIC DNA]</scope>
    <source>
        <strain evidence="1 2">LactinV 01V1-a</strain>
    </source>
</reference>
<sequence>MQPLTLTKHQRQEIKKQLGSLNKLEIKGLDLHFGGHNRYHLQLAYKLQILFHRNNCH</sequence>
<dbReference type="Proteomes" id="UP000003648">
    <property type="component" value="Unassembled WGS sequence"/>
</dbReference>
<comment type="caution">
    <text evidence="1">The sequence shown here is derived from an EMBL/GenBank/DDBJ whole genome shotgun (WGS) entry which is preliminary data.</text>
</comment>
<proteinExistence type="predicted"/>
<organism evidence="1 2">
    <name type="scientific">Lactobacillus iners LactinV 01V1-a</name>
    <dbReference type="NCBI Taxonomy" id="879297"/>
    <lineage>
        <taxon>Bacteria</taxon>
        <taxon>Bacillati</taxon>
        <taxon>Bacillota</taxon>
        <taxon>Bacilli</taxon>
        <taxon>Lactobacillales</taxon>
        <taxon>Lactobacillaceae</taxon>
        <taxon>Lactobacillus</taxon>
    </lineage>
</organism>
<accession>E1NSJ4</accession>
<evidence type="ECO:0000313" key="1">
    <source>
        <dbReference type="EMBL" id="EFO70921.1"/>
    </source>
</evidence>
<name>E1NSJ4_9LACO</name>
<dbReference type="EMBL" id="AEHQ01000039">
    <property type="protein sequence ID" value="EFO70921.1"/>
    <property type="molecule type" value="Genomic_DNA"/>
</dbReference>
<dbReference type="AlphaFoldDB" id="E1NSJ4"/>